<keyword evidence="1" id="KW-0472">Membrane</keyword>
<organism evidence="2 3">
    <name type="scientific">Cryptococcus floricola</name>
    <dbReference type="NCBI Taxonomy" id="2591691"/>
    <lineage>
        <taxon>Eukaryota</taxon>
        <taxon>Fungi</taxon>
        <taxon>Dikarya</taxon>
        <taxon>Basidiomycota</taxon>
        <taxon>Agaricomycotina</taxon>
        <taxon>Tremellomycetes</taxon>
        <taxon>Tremellales</taxon>
        <taxon>Cryptococcaceae</taxon>
        <taxon>Cryptococcus</taxon>
    </lineage>
</organism>
<sequence>MNYDRVPNGLTWMLTTSFFHAAYEALLVNELRYLQLIEDKFGLDIQVPSATILSSFGFHAQAFWWPDAALLGIVFGTFTILSYLVLEFWVKERR</sequence>
<comment type="caution">
    <text evidence="2">The sequence shown here is derived from an EMBL/GenBank/DDBJ whole genome shotgun (WGS) entry which is preliminary data.</text>
</comment>
<accession>A0A5D3AJK5</accession>
<dbReference type="AlphaFoldDB" id="A0A5D3AJK5"/>
<dbReference type="EMBL" id="NIDF01000349">
    <property type="protein sequence ID" value="TYJ51184.1"/>
    <property type="molecule type" value="Genomic_DNA"/>
</dbReference>
<protein>
    <submittedName>
        <fullName evidence="2">Uncharacterized protein</fullName>
    </submittedName>
</protein>
<keyword evidence="1" id="KW-0812">Transmembrane</keyword>
<keyword evidence="1" id="KW-1133">Transmembrane helix</keyword>
<gene>
    <name evidence="2" type="ORF">B9479_008262</name>
</gene>
<evidence type="ECO:0000313" key="2">
    <source>
        <dbReference type="EMBL" id="TYJ51184.1"/>
    </source>
</evidence>
<reference evidence="2 3" key="1">
    <citation type="submission" date="2017-05" db="EMBL/GenBank/DDBJ databases">
        <title>The Genome Sequence of Tsuchiyaea wingfieldii DSM 27421.</title>
        <authorList>
            <person name="Cuomo C."/>
            <person name="Passer A."/>
            <person name="Billmyre B."/>
            <person name="Heitman J."/>
        </authorList>
    </citation>
    <scope>NUCLEOTIDE SEQUENCE [LARGE SCALE GENOMIC DNA]</scope>
    <source>
        <strain evidence="2 3">DSM 27421</strain>
    </source>
</reference>
<name>A0A5D3AJK5_9TREE</name>
<proteinExistence type="predicted"/>
<evidence type="ECO:0000256" key="1">
    <source>
        <dbReference type="SAM" id="Phobius"/>
    </source>
</evidence>
<feature type="transmembrane region" description="Helical" evidence="1">
    <location>
        <begin position="68"/>
        <end position="90"/>
    </location>
</feature>
<keyword evidence="3" id="KW-1185">Reference proteome</keyword>
<dbReference type="Proteomes" id="UP000322245">
    <property type="component" value="Unassembled WGS sequence"/>
</dbReference>
<evidence type="ECO:0000313" key="3">
    <source>
        <dbReference type="Proteomes" id="UP000322245"/>
    </source>
</evidence>